<evidence type="ECO:0000256" key="1">
    <source>
        <dbReference type="SAM" id="MobiDB-lite"/>
    </source>
</evidence>
<evidence type="ECO:0000313" key="3">
    <source>
        <dbReference type="Proteomes" id="UP000799770"/>
    </source>
</evidence>
<feature type="compositionally biased region" description="Polar residues" evidence="1">
    <location>
        <begin position="442"/>
        <end position="459"/>
    </location>
</feature>
<feature type="compositionally biased region" description="Basic and acidic residues" evidence="1">
    <location>
        <begin position="354"/>
        <end position="363"/>
    </location>
</feature>
<name>A0A6A5ZLJ5_9PLEO</name>
<feature type="compositionally biased region" description="Low complexity" evidence="1">
    <location>
        <begin position="702"/>
        <end position="727"/>
    </location>
</feature>
<feature type="compositionally biased region" description="Basic and acidic residues" evidence="1">
    <location>
        <begin position="926"/>
        <end position="962"/>
    </location>
</feature>
<feature type="compositionally biased region" description="Basic and acidic residues" evidence="1">
    <location>
        <begin position="800"/>
        <end position="867"/>
    </location>
</feature>
<dbReference type="Proteomes" id="UP000799770">
    <property type="component" value="Unassembled WGS sequence"/>
</dbReference>
<feature type="compositionally biased region" description="Polar residues" evidence="1">
    <location>
        <begin position="1"/>
        <end position="16"/>
    </location>
</feature>
<feature type="compositionally biased region" description="Polar residues" evidence="1">
    <location>
        <begin position="728"/>
        <end position="742"/>
    </location>
</feature>
<dbReference type="PANTHER" id="PTHR46563">
    <property type="entry name" value="RING-TYPE DOMAIN-CONTAINING PROTEIN"/>
    <property type="match status" value="1"/>
</dbReference>
<evidence type="ECO:0000313" key="2">
    <source>
        <dbReference type="EMBL" id="KAF2120249.1"/>
    </source>
</evidence>
<feature type="region of interest" description="Disordered" evidence="1">
    <location>
        <begin position="1014"/>
        <end position="1063"/>
    </location>
</feature>
<feature type="compositionally biased region" description="Basic and acidic residues" evidence="1">
    <location>
        <begin position="89"/>
        <end position="98"/>
    </location>
</feature>
<feature type="compositionally biased region" description="Low complexity" evidence="1">
    <location>
        <begin position="72"/>
        <end position="86"/>
    </location>
</feature>
<feature type="compositionally biased region" description="Gly residues" evidence="1">
    <location>
        <begin position="422"/>
        <end position="431"/>
    </location>
</feature>
<keyword evidence="3" id="KW-1185">Reference proteome</keyword>
<feature type="compositionally biased region" description="Basic and acidic residues" evidence="1">
    <location>
        <begin position="895"/>
        <end position="904"/>
    </location>
</feature>
<feature type="compositionally biased region" description="Basic and acidic residues" evidence="1">
    <location>
        <begin position="876"/>
        <end position="886"/>
    </location>
</feature>
<feature type="compositionally biased region" description="Basic and acidic residues" evidence="1">
    <location>
        <begin position="598"/>
        <end position="618"/>
    </location>
</feature>
<dbReference type="EMBL" id="ML977314">
    <property type="protein sequence ID" value="KAF2120249.1"/>
    <property type="molecule type" value="Genomic_DNA"/>
</dbReference>
<feature type="compositionally biased region" description="Polar residues" evidence="1">
    <location>
        <begin position="181"/>
        <end position="195"/>
    </location>
</feature>
<gene>
    <name evidence="2" type="ORF">BDV96DRAFT_321749</name>
</gene>
<feature type="compositionally biased region" description="Low complexity" evidence="1">
    <location>
        <begin position="215"/>
        <end position="232"/>
    </location>
</feature>
<feature type="compositionally biased region" description="Polar residues" evidence="1">
    <location>
        <begin position="586"/>
        <end position="597"/>
    </location>
</feature>
<feature type="compositionally biased region" description="Basic and acidic residues" evidence="1">
    <location>
        <begin position="747"/>
        <end position="765"/>
    </location>
</feature>
<feature type="compositionally biased region" description="Basic and acidic residues" evidence="1">
    <location>
        <begin position="479"/>
        <end position="489"/>
    </location>
</feature>
<feature type="region of interest" description="Disordered" evidence="1">
    <location>
        <begin position="1"/>
        <end position="626"/>
    </location>
</feature>
<protein>
    <submittedName>
        <fullName evidence="2">Uncharacterized protein</fullName>
    </submittedName>
</protein>
<organism evidence="2 3">
    <name type="scientific">Lophiotrema nucula</name>
    <dbReference type="NCBI Taxonomy" id="690887"/>
    <lineage>
        <taxon>Eukaryota</taxon>
        <taxon>Fungi</taxon>
        <taxon>Dikarya</taxon>
        <taxon>Ascomycota</taxon>
        <taxon>Pezizomycotina</taxon>
        <taxon>Dothideomycetes</taxon>
        <taxon>Pleosporomycetidae</taxon>
        <taxon>Pleosporales</taxon>
        <taxon>Lophiotremataceae</taxon>
        <taxon>Lophiotrema</taxon>
    </lineage>
</organism>
<feature type="compositionally biased region" description="Low complexity" evidence="1">
    <location>
        <begin position="152"/>
        <end position="166"/>
    </location>
</feature>
<reference evidence="2" key="1">
    <citation type="journal article" date="2020" name="Stud. Mycol.">
        <title>101 Dothideomycetes genomes: a test case for predicting lifestyles and emergence of pathogens.</title>
        <authorList>
            <person name="Haridas S."/>
            <person name="Albert R."/>
            <person name="Binder M."/>
            <person name="Bloem J."/>
            <person name="Labutti K."/>
            <person name="Salamov A."/>
            <person name="Andreopoulos B."/>
            <person name="Baker S."/>
            <person name="Barry K."/>
            <person name="Bills G."/>
            <person name="Bluhm B."/>
            <person name="Cannon C."/>
            <person name="Castanera R."/>
            <person name="Culley D."/>
            <person name="Daum C."/>
            <person name="Ezra D."/>
            <person name="Gonzalez J."/>
            <person name="Henrissat B."/>
            <person name="Kuo A."/>
            <person name="Liang C."/>
            <person name="Lipzen A."/>
            <person name="Lutzoni F."/>
            <person name="Magnuson J."/>
            <person name="Mondo S."/>
            <person name="Nolan M."/>
            <person name="Ohm R."/>
            <person name="Pangilinan J."/>
            <person name="Park H.-J."/>
            <person name="Ramirez L."/>
            <person name="Alfaro M."/>
            <person name="Sun H."/>
            <person name="Tritt A."/>
            <person name="Yoshinaga Y."/>
            <person name="Zwiers L.-H."/>
            <person name="Turgeon B."/>
            <person name="Goodwin S."/>
            <person name="Spatafora J."/>
            <person name="Crous P."/>
            <person name="Grigoriev I."/>
        </authorList>
    </citation>
    <scope>NUCLEOTIDE SEQUENCE</scope>
    <source>
        <strain evidence="2">CBS 627.86</strain>
    </source>
</reference>
<feature type="compositionally biased region" description="Low complexity" evidence="1">
    <location>
        <begin position="766"/>
        <end position="779"/>
    </location>
</feature>
<dbReference type="OrthoDB" id="2590867at2759"/>
<feature type="compositionally biased region" description="Basic and acidic residues" evidence="1">
    <location>
        <begin position="196"/>
        <end position="214"/>
    </location>
</feature>
<feature type="compositionally biased region" description="Polar residues" evidence="1">
    <location>
        <begin position="1027"/>
        <end position="1048"/>
    </location>
</feature>
<feature type="compositionally biased region" description="Polar residues" evidence="1">
    <location>
        <begin position="372"/>
        <end position="382"/>
    </location>
</feature>
<dbReference type="AlphaFoldDB" id="A0A6A5ZLJ5"/>
<feature type="compositionally biased region" description="Basic and acidic residues" evidence="1">
    <location>
        <begin position="653"/>
        <end position="665"/>
    </location>
</feature>
<feature type="compositionally biased region" description="Low complexity" evidence="1">
    <location>
        <begin position="460"/>
        <end position="472"/>
    </location>
</feature>
<proteinExistence type="predicted"/>
<feature type="compositionally biased region" description="Basic and acidic residues" evidence="1">
    <location>
        <begin position="383"/>
        <end position="400"/>
    </location>
</feature>
<dbReference type="PANTHER" id="PTHR46563:SF4">
    <property type="entry name" value="ASPARTYL_ASPARAGINYL BETA-HYDROXYLASE ISOFORM X1"/>
    <property type="match status" value="1"/>
</dbReference>
<feature type="compositionally biased region" description="Basic and acidic residues" evidence="1">
    <location>
        <begin position="781"/>
        <end position="792"/>
    </location>
</feature>
<accession>A0A6A5ZLJ5</accession>
<feature type="compositionally biased region" description="Basic and acidic residues" evidence="1">
    <location>
        <begin position="233"/>
        <end position="258"/>
    </location>
</feature>
<feature type="region of interest" description="Disordered" evidence="1">
    <location>
        <begin position="639"/>
        <end position="972"/>
    </location>
</feature>
<sequence length="1063" mass="112542">MHRSTLNTEGMSTASIKSGVLGFPQDGESHAAMGNLPGERGLDATQAETSSELPDRTLHHKRDSPDLSKDSAFGAATTGTAAGLGARELSGRHEEDKPVQQSHALASDRTADRVAEPTHQQSSQGPNVIGDTDRTFPLMGGVTSRKEADPITTTTHSSSKPTSTHPEPVGLPSSAAEPKSNYASINPPSTGLTSTSEREPGTKDRDVALGDGREALAGAAAAGVATTAASSAKKSEHEHGGHGHNYDGPRYIDEKEKPNAGLVFTQGPHVTDTANLVDPHLHIPGEFPDPTPIEESSQPSFGAGGATSGFGSTSRQGDTTPSAASGKPTQEHHYGRDAALAGGAGAAGLGAYEAGKHHQRESTDIANEPAIGSSTNPYSSQKLDPRVDSTPRRFEEKRSDPIVSSSQAKDNHSGRDAALVGGTAGAVGLGGYEASTHRPQEQENIQPSSTLPQTNQGISQTTPSTQQQTATQGLPETTEPSKPEHHYGRDATVVGGLGAAGAGAYAYSQREEKDAGPAPSTIGPHKSNVANVVDPRVQPDPALQKHHQAGATPEDPASATVGPHKSNIANVLDPRVQPEPEKQKGHTTTGPHQSDTLNRLDPKADQKTQPESQHHYGRDAAVVGGTGAAGYGAYEAAEKYDQHRSTQPGAAMEEQRYDPTAKGAHDPSQTEQHHYGRDAAAVGGLGAAGAGAYAYSQRHEGTQPQSTQAYQQPSTTTQPYSSQQTAQGYQPSATQQFSSTQPAAGHQRYDSAQEPREQQHNKRDAAAVAGAGTAGAGVAHEYNKHEAEKAQKEQLAQQQKEFEKKQKQQDHDFKHQQKELEKQQANDKKEHEKLVAAEEKKHHKEVEKKEAQQQKEMDKEKENEGKEKKHHLFGFLHRDKSKKEEAGEPQSPTRASKESPRTSKEYAGLGAAGAAGVGTTAAAYEAGHDSDSDGRKERNRLHKDPPKGHPAREALEHQHEHGGPGIHQHVGIDGPINRPGEISGDHETRHNVYGAHPIDDQKHLVTEPHTGLPMNAEKYGDGHGGTDASQTVSGYHQGPGASNQTGATGATDWDAIKKANTPY</sequence>
<feature type="compositionally biased region" description="Basic and acidic residues" evidence="1">
    <location>
        <begin position="53"/>
        <end position="69"/>
    </location>
</feature>